<evidence type="ECO:0000313" key="2">
    <source>
        <dbReference type="EMBL" id="MCH7397915.1"/>
    </source>
</evidence>
<dbReference type="Proteomes" id="UP001165488">
    <property type="component" value="Unassembled WGS sequence"/>
</dbReference>
<sequence>MKSKILLFFLSIILVSCTTNNFQEYTNNLIKVDSLRTKLPEYGNYSLSYIQIYENEFDTLLFAGNVINNSIDVFDLSGEKFRTRIEFQKNGPKSLTTLQGFYIINYDSILVFPNSLLHKSLIVGMDSNKIENLVIQDFRNQEPKIINHVSSTLNPVILNNSKLSFIQYPLFDVESAENINNEFDFEIIYDLKDSTISEGGIKYPQFYHGKIWSIYSTLLFRTLGENDLLVYSWSLSDSIYVKSISGEVESFIAKGVSHKKVLPFTQKPEQQERIKKTIESINYKGILYDKYRNLYYRVVLNSTRYDPKIHIDYKAFFDQQLSIITLDSSFNMIDETILDKNVYTYSSMFVGPKGLYISKANVRNNTYEEDYLLYDIFNLQR</sequence>
<feature type="chain" id="PRO_5045995017" evidence="1">
    <location>
        <begin position="22"/>
        <end position="381"/>
    </location>
</feature>
<dbReference type="Pfam" id="PF13970">
    <property type="entry name" value="DUF4221"/>
    <property type="match status" value="1"/>
</dbReference>
<reference evidence="2" key="1">
    <citation type="submission" date="2022-03" db="EMBL/GenBank/DDBJ databases">
        <title>De novo assembled genomes of Belliella spp. (Cyclobacteriaceae) strains.</title>
        <authorList>
            <person name="Szabo A."/>
            <person name="Korponai K."/>
            <person name="Felfoldi T."/>
        </authorList>
    </citation>
    <scope>NUCLEOTIDE SEQUENCE</scope>
    <source>
        <strain evidence="2">DSM 107340</strain>
    </source>
</reference>
<feature type="signal peptide" evidence="1">
    <location>
        <begin position="1"/>
        <end position="21"/>
    </location>
</feature>
<dbReference type="PROSITE" id="PS51257">
    <property type="entry name" value="PROKAR_LIPOPROTEIN"/>
    <property type="match status" value="1"/>
</dbReference>
<organism evidence="2 3">
    <name type="scientific">Belliella calami</name>
    <dbReference type="NCBI Taxonomy" id="2923436"/>
    <lineage>
        <taxon>Bacteria</taxon>
        <taxon>Pseudomonadati</taxon>
        <taxon>Bacteroidota</taxon>
        <taxon>Cytophagia</taxon>
        <taxon>Cytophagales</taxon>
        <taxon>Cyclobacteriaceae</taxon>
        <taxon>Belliella</taxon>
    </lineage>
</organism>
<name>A0ABS9UP21_9BACT</name>
<evidence type="ECO:0000313" key="3">
    <source>
        <dbReference type="Proteomes" id="UP001165488"/>
    </source>
</evidence>
<accession>A0ABS9UP21</accession>
<protein>
    <submittedName>
        <fullName evidence="2">DUF4221 domain-containing protein</fullName>
    </submittedName>
</protein>
<dbReference type="InterPro" id="IPR025316">
    <property type="entry name" value="DUF4221"/>
</dbReference>
<keyword evidence="1" id="KW-0732">Signal</keyword>
<dbReference type="RefSeq" id="WP_241274426.1">
    <property type="nucleotide sequence ID" value="NZ_JAKZGS010000004.1"/>
</dbReference>
<comment type="caution">
    <text evidence="2">The sequence shown here is derived from an EMBL/GenBank/DDBJ whole genome shotgun (WGS) entry which is preliminary data.</text>
</comment>
<proteinExistence type="predicted"/>
<gene>
    <name evidence="2" type="ORF">MM236_07940</name>
</gene>
<evidence type="ECO:0000256" key="1">
    <source>
        <dbReference type="SAM" id="SignalP"/>
    </source>
</evidence>
<dbReference type="EMBL" id="JAKZGS010000004">
    <property type="protein sequence ID" value="MCH7397915.1"/>
    <property type="molecule type" value="Genomic_DNA"/>
</dbReference>
<keyword evidence="3" id="KW-1185">Reference proteome</keyword>